<name>A0AAD5QRN7_PARTN</name>
<evidence type="ECO:0000256" key="2">
    <source>
        <dbReference type="SAM" id="MobiDB-lite"/>
    </source>
</evidence>
<feature type="coiled-coil region" evidence="1">
    <location>
        <begin position="64"/>
        <end position="112"/>
    </location>
</feature>
<evidence type="ECO:0000313" key="4">
    <source>
        <dbReference type="Proteomes" id="UP001196413"/>
    </source>
</evidence>
<dbReference type="EMBL" id="JAHQIW010003546">
    <property type="protein sequence ID" value="KAJ1359095.1"/>
    <property type="molecule type" value="Genomic_DNA"/>
</dbReference>
<comment type="caution">
    <text evidence="3">The sequence shown here is derived from an EMBL/GenBank/DDBJ whole genome shotgun (WGS) entry which is preliminary data.</text>
</comment>
<feature type="compositionally biased region" description="Basic and acidic residues" evidence="2">
    <location>
        <begin position="1"/>
        <end position="10"/>
    </location>
</feature>
<protein>
    <submittedName>
        <fullName evidence="3">Uncharacterized protein</fullName>
    </submittedName>
</protein>
<gene>
    <name evidence="3" type="ORF">KIN20_017724</name>
</gene>
<feature type="region of interest" description="Disordered" evidence="2">
    <location>
        <begin position="1"/>
        <end position="23"/>
    </location>
</feature>
<evidence type="ECO:0000313" key="3">
    <source>
        <dbReference type="EMBL" id="KAJ1359095.1"/>
    </source>
</evidence>
<dbReference type="AlphaFoldDB" id="A0AAD5QRN7"/>
<keyword evidence="4" id="KW-1185">Reference proteome</keyword>
<sequence>MVLGETERVVDSSPSQQSLATNKECHTEHPSLIIFEVAGCAQSLFHHEIVTCGTKELELCSGALAECEKTVERAITEKRTLLDKETSKSAELAELRDQLRDANYECRKIRKEFCDFQVLAIDDSTRRNNAEEKTKQLEDGASGHTLYDCVSPALLSTVEMAVYVGKLGQVKANH</sequence>
<dbReference type="Proteomes" id="UP001196413">
    <property type="component" value="Unassembled WGS sequence"/>
</dbReference>
<organism evidence="3 4">
    <name type="scientific">Parelaphostrongylus tenuis</name>
    <name type="common">Meningeal worm</name>
    <dbReference type="NCBI Taxonomy" id="148309"/>
    <lineage>
        <taxon>Eukaryota</taxon>
        <taxon>Metazoa</taxon>
        <taxon>Ecdysozoa</taxon>
        <taxon>Nematoda</taxon>
        <taxon>Chromadorea</taxon>
        <taxon>Rhabditida</taxon>
        <taxon>Rhabditina</taxon>
        <taxon>Rhabditomorpha</taxon>
        <taxon>Strongyloidea</taxon>
        <taxon>Metastrongylidae</taxon>
        <taxon>Parelaphostrongylus</taxon>
    </lineage>
</organism>
<evidence type="ECO:0000256" key="1">
    <source>
        <dbReference type="SAM" id="Coils"/>
    </source>
</evidence>
<feature type="compositionally biased region" description="Polar residues" evidence="2">
    <location>
        <begin position="12"/>
        <end position="21"/>
    </location>
</feature>
<proteinExistence type="predicted"/>
<keyword evidence="1" id="KW-0175">Coiled coil</keyword>
<accession>A0AAD5QRN7</accession>
<reference evidence="3" key="1">
    <citation type="submission" date="2021-06" db="EMBL/GenBank/DDBJ databases">
        <title>Parelaphostrongylus tenuis whole genome reference sequence.</title>
        <authorList>
            <person name="Garwood T.J."/>
            <person name="Larsen P.A."/>
            <person name="Fountain-Jones N.M."/>
            <person name="Garbe J.R."/>
            <person name="Macchietto M.G."/>
            <person name="Kania S.A."/>
            <person name="Gerhold R.W."/>
            <person name="Richards J.E."/>
            <person name="Wolf T.M."/>
        </authorList>
    </citation>
    <scope>NUCLEOTIDE SEQUENCE</scope>
    <source>
        <strain evidence="3">MNPRO001-30</strain>
        <tissue evidence="3">Meninges</tissue>
    </source>
</reference>